<keyword evidence="8" id="KW-0496">Mitochondrion</keyword>
<dbReference type="SUPFAM" id="SSF47473">
    <property type="entry name" value="EF-hand"/>
    <property type="match status" value="2"/>
</dbReference>
<dbReference type="EMBL" id="VWPQ01002384">
    <property type="protein sequence ID" value="NXY43957.1"/>
    <property type="molecule type" value="Genomic_DNA"/>
</dbReference>
<evidence type="ECO:0000256" key="2">
    <source>
        <dbReference type="ARBA" id="ARBA00004569"/>
    </source>
</evidence>
<sequence length="386" mass="45469">VTENTSDLEDLHLYATPREQRFRRFASLEFEGQLYMTPYDFIQAVTSDEPKRAKKWRSLSRQELNQILMETPPVWKGSSKLFRNLNEKGVISYTEYLFLLCILTKPHAGFRIAFNMFDTDGNEMVDKKEFLVLQEIFRKKNEKRERKGDEEKRAMLRLQLYGYHTSTNNVLKAEGEDLVSRSYWDTLRRSTSQALFSDLAERADDISSSLSDTTLLVHFFGKKGKAELNFEDFYRFMDNLQTEVLEIEFLSYSNGMNTISEEDFAHILLRYTNVENTSSYLENMRCRIPEEKGITFDEFRSFFQFLNNLEDFAIAMQMYNFASRSIGQDEFKRAVYVATGVKLSPHLVNTVFKIFDVDRDDQLSYKEFIGIMKDRLNRGFRVRIPI</sequence>
<dbReference type="PROSITE" id="PS50222">
    <property type="entry name" value="EF_HAND_2"/>
    <property type="match status" value="2"/>
</dbReference>
<keyword evidence="3" id="KW-0479">Metal-binding</keyword>
<keyword evidence="7" id="KW-0809">Transit peptide</keyword>
<comment type="caution">
    <text evidence="12">The sequence shown here is derived from an EMBL/GenBank/DDBJ whole genome shotgun (WGS) entry which is preliminary data.</text>
</comment>
<dbReference type="Pfam" id="PF13499">
    <property type="entry name" value="EF-hand_7"/>
    <property type="match status" value="1"/>
</dbReference>
<dbReference type="GO" id="GO:1990246">
    <property type="term" value="C:uniplex complex"/>
    <property type="evidence" value="ECO:0007669"/>
    <property type="project" value="TreeGrafter"/>
</dbReference>
<proteinExistence type="predicted"/>
<keyword evidence="13" id="KW-1185">Reference proteome</keyword>
<dbReference type="GO" id="GO:0005758">
    <property type="term" value="C:mitochondrial intermembrane space"/>
    <property type="evidence" value="ECO:0007669"/>
    <property type="project" value="UniProtKB-SubCell"/>
</dbReference>
<feature type="non-terminal residue" evidence="12">
    <location>
        <position position="386"/>
    </location>
</feature>
<reference evidence="12 13" key="1">
    <citation type="submission" date="2019-09" db="EMBL/GenBank/DDBJ databases">
        <title>Bird 10,000 Genomes (B10K) Project - Family phase.</title>
        <authorList>
            <person name="Zhang G."/>
        </authorList>
    </citation>
    <scope>NUCLEOTIDE SEQUENCE [LARGE SCALE GENOMIC DNA]</scope>
    <source>
        <strain evidence="12">B10K-CU-031-02</strain>
        <tissue evidence="12">Muscle</tissue>
    </source>
</reference>
<feature type="domain" description="EF-hand" evidence="11">
    <location>
        <begin position="105"/>
        <end position="140"/>
    </location>
</feature>
<dbReference type="InterPro" id="IPR011992">
    <property type="entry name" value="EF-hand-dom_pair"/>
</dbReference>
<dbReference type="InterPro" id="IPR002048">
    <property type="entry name" value="EF_hand_dom"/>
</dbReference>
<feature type="non-terminal residue" evidence="12">
    <location>
        <position position="1"/>
    </location>
</feature>
<evidence type="ECO:0000256" key="8">
    <source>
        <dbReference type="ARBA" id="ARBA00023128"/>
    </source>
</evidence>
<dbReference type="PANTHER" id="PTHR12294:SF10">
    <property type="entry name" value="CALCIUM UPTAKE PROTEIN 3, MITOCHONDRIAL"/>
    <property type="match status" value="1"/>
</dbReference>
<dbReference type="OrthoDB" id="5859791at2759"/>
<keyword evidence="10" id="KW-1015">Disulfide bond</keyword>
<protein>
    <submittedName>
        <fullName evidence="12">MICU3 protein</fullName>
    </submittedName>
</protein>
<keyword evidence="9" id="KW-0472">Membrane</keyword>
<comment type="subcellular location">
    <subcellularLocation>
        <location evidence="1">Mitochondrion inner membrane</location>
    </subcellularLocation>
    <subcellularLocation>
        <location evidence="2">Mitochondrion intermembrane space</location>
    </subcellularLocation>
</comment>
<dbReference type="GO" id="GO:0051560">
    <property type="term" value="P:mitochondrial calcium ion homeostasis"/>
    <property type="evidence" value="ECO:0007669"/>
    <property type="project" value="TreeGrafter"/>
</dbReference>
<evidence type="ECO:0000256" key="6">
    <source>
        <dbReference type="ARBA" id="ARBA00022837"/>
    </source>
</evidence>
<dbReference type="InterPro" id="IPR039800">
    <property type="entry name" value="MICU1/2/3"/>
</dbReference>
<dbReference type="SMART" id="SM00054">
    <property type="entry name" value="EFh"/>
    <property type="match status" value="2"/>
</dbReference>
<dbReference type="CDD" id="cd16175">
    <property type="entry name" value="EFh_MICU3"/>
    <property type="match status" value="1"/>
</dbReference>
<evidence type="ECO:0000259" key="11">
    <source>
        <dbReference type="PROSITE" id="PS50222"/>
    </source>
</evidence>
<evidence type="ECO:0000256" key="9">
    <source>
        <dbReference type="ARBA" id="ARBA00023136"/>
    </source>
</evidence>
<evidence type="ECO:0000313" key="13">
    <source>
        <dbReference type="Proteomes" id="UP000519239"/>
    </source>
</evidence>
<dbReference type="Gene3D" id="1.10.238.10">
    <property type="entry name" value="EF-hand"/>
    <property type="match status" value="2"/>
</dbReference>
<dbReference type="PROSITE" id="PS00018">
    <property type="entry name" value="EF_HAND_1"/>
    <property type="match status" value="1"/>
</dbReference>
<evidence type="ECO:0000256" key="5">
    <source>
        <dbReference type="ARBA" id="ARBA00022792"/>
    </source>
</evidence>
<accession>A0A7L4JU00</accession>
<dbReference type="FunFam" id="1.10.238.10:FF:000149">
    <property type="entry name" value="Mitochondrial calcium uptake family member 3"/>
    <property type="match status" value="1"/>
</dbReference>
<evidence type="ECO:0000256" key="10">
    <source>
        <dbReference type="ARBA" id="ARBA00023157"/>
    </source>
</evidence>
<keyword evidence="5" id="KW-0999">Mitochondrion inner membrane</keyword>
<keyword evidence="6" id="KW-0106">Calcium</keyword>
<dbReference type="PANTHER" id="PTHR12294">
    <property type="entry name" value="EF HAND DOMAIN FAMILY A1,A2-RELATED"/>
    <property type="match status" value="1"/>
</dbReference>
<keyword evidence="4" id="KW-0677">Repeat</keyword>
<dbReference type="InterPro" id="IPR018247">
    <property type="entry name" value="EF_Hand_1_Ca_BS"/>
</dbReference>
<name>A0A7L4JU00_9AVES</name>
<dbReference type="Proteomes" id="UP000519239">
    <property type="component" value="Unassembled WGS sequence"/>
</dbReference>
<dbReference type="AlphaFoldDB" id="A0A7L4JU00"/>
<evidence type="ECO:0000313" key="12">
    <source>
        <dbReference type="EMBL" id="NXY43957.1"/>
    </source>
</evidence>
<evidence type="ECO:0000256" key="3">
    <source>
        <dbReference type="ARBA" id="ARBA00022723"/>
    </source>
</evidence>
<evidence type="ECO:0000256" key="1">
    <source>
        <dbReference type="ARBA" id="ARBA00004273"/>
    </source>
</evidence>
<feature type="domain" description="EF-hand" evidence="11">
    <location>
        <begin position="343"/>
        <end position="378"/>
    </location>
</feature>
<dbReference type="GO" id="GO:0036444">
    <property type="term" value="P:calcium import into the mitochondrion"/>
    <property type="evidence" value="ECO:0007669"/>
    <property type="project" value="UniProtKB-ARBA"/>
</dbReference>
<dbReference type="GO" id="GO:0005509">
    <property type="term" value="F:calcium ion binding"/>
    <property type="evidence" value="ECO:0007669"/>
    <property type="project" value="InterPro"/>
</dbReference>
<evidence type="ECO:0000256" key="4">
    <source>
        <dbReference type="ARBA" id="ARBA00022737"/>
    </source>
</evidence>
<organism evidence="12 13">
    <name type="scientific">Ceuthmochares aereus</name>
    <dbReference type="NCBI Taxonomy" id="1961834"/>
    <lineage>
        <taxon>Eukaryota</taxon>
        <taxon>Metazoa</taxon>
        <taxon>Chordata</taxon>
        <taxon>Craniata</taxon>
        <taxon>Vertebrata</taxon>
        <taxon>Euteleostomi</taxon>
        <taxon>Archelosauria</taxon>
        <taxon>Archosauria</taxon>
        <taxon>Dinosauria</taxon>
        <taxon>Saurischia</taxon>
        <taxon>Theropoda</taxon>
        <taxon>Coelurosauria</taxon>
        <taxon>Aves</taxon>
        <taxon>Neognathae</taxon>
        <taxon>Neoaves</taxon>
        <taxon>Otidimorphae</taxon>
        <taxon>Cuculiformes</taxon>
        <taxon>Cuculidae</taxon>
        <taxon>Ceuthmochares</taxon>
    </lineage>
</organism>
<evidence type="ECO:0000256" key="7">
    <source>
        <dbReference type="ARBA" id="ARBA00022946"/>
    </source>
</evidence>
<gene>
    <name evidence="12" type="primary">Micu3</name>
    <name evidence="12" type="ORF">CEUAER_R04104</name>
</gene>